<evidence type="ECO:0000313" key="2">
    <source>
        <dbReference type="EMBL" id="KRK22136.1"/>
    </source>
</evidence>
<dbReference type="AlphaFoldDB" id="A0A837R4U3"/>
<evidence type="ECO:0000313" key="3">
    <source>
        <dbReference type="Proteomes" id="UP000051020"/>
    </source>
</evidence>
<protein>
    <submittedName>
        <fullName evidence="2">Uncharacterized protein</fullName>
    </submittedName>
</protein>
<comment type="caution">
    <text evidence="2">The sequence shown here is derived from an EMBL/GenBank/DDBJ whole genome shotgun (WGS) entry which is preliminary data.</text>
</comment>
<name>A0A837R4U3_LACPE</name>
<feature type="transmembrane region" description="Helical" evidence="1">
    <location>
        <begin position="48"/>
        <end position="72"/>
    </location>
</feature>
<proteinExistence type="predicted"/>
<reference evidence="2 3" key="1">
    <citation type="journal article" date="2015" name="Genome Announc.">
        <title>Expanding the biotechnology potential of lactobacilli through comparative genomics of 213 strains and associated genera.</title>
        <authorList>
            <person name="Sun Z."/>
            <person name="Harris H.M."/>
            <person name="McCann A."/>
            <person name="Guo C."/>
            <person name="Argimon S."/>
            <person name="Zhang W."/>
            <person name="Yang X."/>
            <person name="Jeffery I.B."/>
            <person name="Cooney J.C."/>
            <person name="Kagawa T.F."/>
            <person name="Liu W."/>
            <person name="Song Y."/>
            <person name="Salvetti E."/>
            <person name="Wrobel A."/>
            <person name="Rasinkangas P."/>
            <person name="Parkhill J."/>
            <person name="Rea M.C."/>
            <person name="O'Sullivan O."/>
            <person name="Ritari J."/>
            <person name="Douillard F.P."/>
            <person name="Paul Ross R."/>
            <person name="Yang R."/>
            <person name="Briner A.E."/>
            <person name="Felis G.E."/>
            <person name="de Vos W.M."/>
            <person name="Barrangou R."/>
            <person name="Klaenhammer T.R."/>
            <person name="Caufield P.W."/>
            <person name="Cui Y."/>
            <person name="Zhang H."/>
            <person name="O'Toole P.W."/>
        </authorList>
    </citation>
    <scope>NUCLEOTIDE SEQUENCE [LARGE SCALE GENOMIC DNA]</scope>
    <source>
        <strain evidence="2 3">DSM 20314</strain>
    </source>
</reference>
<keyword evidence="1" id="KW-1133">Transmembrane helix</keyword>
<feature type="transmembrane region" description="Helical" evidence="1">
    <location>
        <begin position="79"/>
        <end position="106"/>
    </location>
</feature>
<organism evidence="2 3">
    <name type="scientific">Lactiplantibacillus pentosus DSM 20314</name>
    <dbReference type="NCBI Taxonomy" id="1423791"/>
    <lineage>
        <taxon>Bacteria</taxon>
        <taxon>Bacillati</taxon>
        <taxon>Bacillota</taxon>
        <taxon>Bacilli</taxon>
        <taxon>Lactobacillales</taxon>
        <taxon>Lactobacillaceae</taxon>
        <taxon>Lactiplantibacillus</taxon>
    </lineage>
</organism>
<keyword evidence="1" id="KW-0812">Transmembrane</keyword>
<sequence length="166" mass="15858">MLVDPAIPVEPGALVIPVEPATVEPAAELGAPALSALAALATSETAPAAILLTALVIKLGAAVLPVLGVAAADGARAELAALLSAADVPLLLSVVLVLLAGLLVVLSGARLVGASALVPVLPLAPELVAADAVEPAGTPLLVGVPTLLDVGAVELVAIEVTGLAAG</sequence>
<dbReference type="Proteomes" id="UP000051020">
    <property type="component" value="Unassembled WGS sequence"/>
</dbReference>
<dbReference type="EMBL" id="AZCU01000026">
    <property type="protein sequence ID" value="KRK22136.1"/>
    <property type="molecule type" value="Genomic_DNA"/>
</dbReference>
<evidence type="ECO:0000256" key="1">
    <source>
        <dbReference type="SAM" id="Phobius"/>
    </source>
</evidence>
<accession>A0A837R4U3</accession>
<gene>
    <name evidence="2" type="ORF">FD24_GL001915</name>
</gene>
<keyword evidence="1" id="KW-0472">Membrane</keyword>